<dbReference type="PROSITE" id="PS00375">
    <property type="entry name" value="UDPGT"/>
    <property type="match status" value="1"/>
</dbReference>
<comment type="caution">
    <text evidence="6">The sequence shown here is derived from an EMBL/GenBank/DDBJ whole genome shotgun (WGS) entry which is preliminary data.</text>
</comment>
<evidence type="ECO:0000313" key="7">
    <source>
        <dbReference type="Proteomes" id="UP001367508"/>
    </source>
</evidence>
<proteinExistence type="inferred from homology"/>
<evidence type="ECO:0000256" key="3">
    <source>
        <dbReference type="ARBA" id="ARBA00022679"/>
    </source>
</evidence>
<sequence>MKNRDSMANITHIAVFTLPAFTHQASIIEFCKRLLHLHQHIQVTFIFPTIGAPIPATLTLLDSLPSTTNHIYLPPANEEDLPQNITLAMQVHHAVSQSMPHFRDTLESLCATTQLAALVVDPFANEALEIAKDFNLLSYIYVTTSTMTLSLLLHLPTLHEEVSGEYRDHMAIQIPGFVPIPGHHLPDDFQDRSSLSYELILQRSKRFSLASGFLVNSFNELEEDILRALQEYSRGRYNNAPVYLVGPIIQNGPSSVLNVSPCLGWLENQRPNSVLYVSFGSSCSLPQEQLNELALGLELSGQKFLWVLKPPCDSTNPTYIEARNDDPLKFLPNGFLERTKGQGLVIPSWAPQTQILTHTSTGGFVTHCGWNSTLESIAAGVPMITWPLCAEQRMNADLLTVGLKVGLRPKFMENHGIVEKEELAKVVKDLMLGNEGIGNGIRQRIKKLKDAAADAIKEHGSSARALSHFGTQLES</sequence>
<dbReference type="InterPro" id="IPR035595">
    <property type="entry name" value="UDP_glycos_trans_CS"/>
</dbReference>
<keyword evidence="2 4" id="KW-0328">Glycosyltransferase</keyword>
<reference evidence="6 7" key="1">
    <citation type="submission" date="2024-01" db="EMBL/GenBank/DDBJ databases">
        <title>The genomes of 5 underutilized Papilionoideae crops provide insights into root nodulation and disease resistanc.</title>
        <authorList>
            <person name="Jiang F."/>
        </authorList>
    </citation>
    <scope>NUCLEOTIDE SEQUENCE [LARGE SCALE GENOMIC DNA]</scope>
    <source>
        <strain evidence="6">LVBAO_FW01</strain>
        <tissue evidence="6">Leaves</tissue>
    </source>
</reference>
<keyword evidence="3 4" id="KW-0808">Transferase</keyword>
<dbReference type="AlphaFoldDB" id="A0AAN9LMG7"/>
<dbReference type="Proteomes" id="UP001367508">
    <property type="component" value="Unassembled WGS sequence"/>
</dbReference>
<evidence type="ECO:0000256" key="5">
    <source>
        <dbReference type="RuleBase" id="RU362057"/>
    </source>
</evidence>
<dbReference type="Pfam" id="PF00201">
    <property type="entry name" value="UDPGT"/>
    <property type="match status" value="1"/>
</dbReference>
<evidence type="ECO:0000256" key="1">
    <source>
        <dbReference type="ARBA" id="ARBA00009995"/>
    </source>
</evidence>
<dbReference type="SUPFAM" id="SSF53756">
    <property type="entry name" value="UDP-Glycosyltransferase/glycogen phosphorylase"/>
    <property type="match status" value="1"/>
</dbReference>
<comment type="similarity">
    <text evidence="1 4">Belongs to the UDP-glycosyltransferase family.</text>
</comment>
<dbReference type="EMBL" id="JAYMYQ010000004">
    <property type="protein sequence ID" value="KAK7336158.1"/>
    <property type="molecule type" value="Genomic_DNA"/>
</dbReference>
<dbReference type="InterPro" id="IPR002213">
    <property type="entry name" value="UDP_glucos_trans"/>
</dbReference>
<dbReference type="Gene3D" id="3.40.50.2000">
    <property type="entry name" value="Glycogen Phosphorylase B"/>
    <property type="match status" value="2"/>
</dbReference>
<evidence type="ECO:0000256" key="2">
    <source>
        <dbReference type="ARBA" id="ARBA00022676"/>
    </source>
</evidence>
<keyword evidence="7" id="KW-1185">Reference proteome</keyword>
<evidence type="ECO:0000256" key="4">
    <source>
        <dbReference type="RuleBase" id="RU003718"/>
    </source>
</evidence>
<dbReference type="CDD" id="cd03784">
    <property type="entry name" value="GT1_Gtf-like"/>
    <property type="match status" value="1"/>
</dbReference>
<dbReference type="EC" id="2.4.1.-" evidence="5"/>
<dbReference type="GO" id="GO:0008194">
    <property type="term" value="F:UDP-glycosyltransferase activity"/>
    <property type="evidence" value="ECO:0007669"/>
    <property type="project" value="InterPro"/>
</dbReference>
<dbReference type="FunFam" id="3.40.50.2000:FF:000054">
    <property type="entry name" value="Glycosyltransferase"/>
    <property type="match status" value="1"/>
</dbReference>
<dbReference type="PANTHER" id="PTHR48045:SF6">
    <property type="entry name" value="UDP-GLUCOSYLTRANSFERASE FAMILY PROTEIN"/>
    <property type="match status" value="1"/>
</dbReference>
<organism evidence="6 7">
    <name type="scientific">Canavalia gladiata</name>
    <name type="common">Sword bean</name>
    <name type="synonym">Dolichos gladiatus</name>
    <dbReference type="NCBI Taxonomy" id="3824"/>
    <lineage>
        <taxon>Eukaryota</taxon>
        <taxon>Viridiplantae</taxon>
        <taxon>Streptophyta</taxon>
        <taxon>Embryophyta</taxon>
        <taxon>Tracheophyta</taxon>
        <taxon>Spermatophyta</taxon>
        <taxon>Magnoliopsida</taxon>
        <taxon>eudicotyledons</taxon>
        <taxon>Gunneridae</taxon>
        <taxon>Pentapetalae</taxon>
        <taxon>rosids</taxon>
        <taxon>fabids</taxon>
        <taxon>Fabales</taxon>
        <taxon>Fabaceae</taxon>
        <taxon>Papilionoideae</taxon>
        <taxon>50 kb inversion clade</taxon>
        <taxon>NPAAA clade</taxon>
        <taxon>indigoferoid/millettioid clade</taxon>
        <taxon>Phaseoleae</taxon>
        <taxon>Canavalia</taxon>
    </lineage>
</organism>
<gene>
    <name evidence="6" type="ORF">VNO77_16691</name>
</gene>
<dbReference type="PANTHER" id="PTHR48045">
    <property type="entry name" value="UDP-GLYCOSYLTRANSFERASE 72B1"/>
    <property type="match status" value="1"/>
</dbReference>
<evidence type="ECO:0000313" key="6">
    <source>
        <dbReference type="EMBL" id="KAK7336158.1"/>
    </source>
</evidence>
<protein>
    <recommendedName>
        <fullName evidence="5">Glycosyltransferase</fullName>
        <ecNumber evidence="5">2.4.1.-</ecNumber>
    </recommendedName>
</protein>
<dbReference type="FunFam" id="3.40.50.2000:FF:000051">
    <property type="entry name" value="Glycosyltransferase"/>
    <property type="match status" value="1"/>
</dbReference>
<accession>A0AAN9LMG7</accession>
<name>A0AAN9LMG7_CANGL</name>